<keyword evidence="3" id="KW-1185">Reference proteome</keyword>
<comment type="caution">
    <text evidence="2">The sequence shown here is derived from an EMBL/GenBank/DDBJ whole genome shotgun (WGS) entry which is preliminary data.</text>
</comment>
<evidence type="ECO:0000313" key="2">
    <source>
        <dbReference type="EMBL" id="KAJ8916370.1"/>
    </source>
</evidence>
<dbReference type="InterPro" id="IPR011010">
    <property type="entry name" value="DNA_brk_join_enz"/>
</dbReference>
<dbReference type="Proteomes" id="UP001159042">
    <property type="component" value="Unassembled WGS sequence"/>
</dbReference>
<keyword evidence="1" id="KW-0233">DNA recombination</keyword>
<evidence type="ECO:0000256" key="1">
    <source>
        <dbReference type="ARBA" id="ARBA00023172"/>
    </source>
</evidence>
<dbReference type="GO" id="GO:0015074">
    <property type="term" value="P:DNA integration"/>
    <property type="evidence" value="ECO:0007669"/>
    <property type="project" value="InterPro"/>
</dbReference>
<sequence length="100" mass="11211">MAGKRKNDGYKPKKSKIFTREEMETFLQMEIFLLMKVVMIVGIAGACRSQELCDLNVDNVQDMGNVVIINISDSKNGTSRTFTTTADNDCSICHLAIFKK</sequence>
<dbReference type="InterPro" id="IPR013762">
    <property type="entry name" value="Integrase-like_cat_sf"/>
</dbReference>
<dbReference type="SUPFAM" id="SSF56349">
    <property type="entry name" value="DNA breaking-rejoining enzymes"/>
    <property type="match status" value="1"/>
</dbReference>
<organism evidence="2 3">
    <name type="scientific">Exocentrus adspersus</name>
    <dbReference type="NCBI Taxonomy" id="1586481"/>
    <lineage>
        <taxon>Eukaryota</taxon>
        <taxon>Metazoa</taxon>
        <taxon>Ecdysozoa</taxon>
        <taxon>Arthropoda</taxon>
        <taxon>Hexapoda</taxon>
        <taxon>Insecta</taxon>
        <taxon>Pterygota</taxon>
        <taxon>Neoptera</taxon>
        <taxon>Endopterygota</taxon>
        <taxon>Coleoptera</taxon>
        <taxon>Polyphaga</taxon>
        <taxon>Cucujiformia</taxon>
        <taxon>Chrysomeloidea</taxon>
        <taxon>Cerambycidae</taxon>
        <taxon>Lamiinae</taxon>
        <taxon>Acanthocinini</taxon>
        <taxon>Exocentrus</taxon>
    </lineage>
</organism>
<dbReference type="GO" id="GO:0003677">
    <property type="term" value="F:DNA binding"/>
    <property type="evidence" value="ECO:0007669"/>
    <property type="project" value="InterPro"/>
</dbReference>
<dbReference type="EMBL" id="JANEYG010000043">
    <property type="protein sequence ID" value="KAJ8916370.1"/>
    <property type="molecule type" value="Genomic_DNA"/>
</dbReference>
<proteinExistence type="predicted"/>
<dbReference type="Gene3D" id="1.10.443.10">
    <property type="entry name" value="Intergrase catalytic core"/>
    <property type="match status" value="1"/>
</dbReference>
<name>A0AAV8VR73_9CUCU</name>
<evidence type="ECO:0000313" key="3">
    <source>
        <dbReference type="Proteomes" id="UP001159042"/>
    </source>
</evidence>
<dbReference type="AlphaFoldDB" id="A0AAV8VR73"/>
<accession>A0AAV8VR73</accession>
<protein>
    <recommendedName>
        <fullName evidence="4">Tyr recombinase domain-containing protein</fullName>
    </recommendedName>
</protein>
<gene>
    <name evidence="2" type="ORF">NQ315_005068</name>
</gene>
<dbReference type="GO" id="GO:0006310">
    <property type="term" value="P:DNA recombination"/>
    <property type="evidence" value="ECO:0007669"/>
    <property type="project" value="UniProtKB-KW"/>
</dbReference>
<reference evidence="2 3" key="1">
    <citation type="journal article" date="2023" name="Insect Mol. Biol.">
        <title>Genome sequencing provides insights into the evolution of gene families encoding plant cell wall-degrading enzymes in longhorned beetles.</title>
        <authorList>
            <person name="Shin N.R."/>
            <person name="Okamura Y."/>
            <person name="Kirsch R."/>
            <person name="Pauchet Y."/>
        </authorList>
    </citation>
    <scope>NUCLEOTIDE SEQUENCE [LARGE SCALE GENOMIC DNA]</scope>
    <source>
        <strain evidence="2">EAD_L_NR</strain>
    </source>
</reference>
<evidence type="ECO:0008006" key="4">
    <source>
        <dbReference type="Google" id="ProtNLM"/>
    </source>
</evidence>